<feature type="region of interest" description="Disordered" evidence="1">
    <location>
        <begin position="152"/>
        <end position="195"/>
    </location>
</feature>
<comment type="caution">
    <text evidence="2">The sequence shown here is derived from an EMBL/GenBank/DDBJ whole genome shotgun (WGS) entry which is preliminary data.</text>
</comment>
<evidence type="ECO:0000313" key="3">
    <source>
        <dbReference type="Proteomes" id="UP000054988"/>
    </source>
</evidence>
<gene>
    <name evidence="2" type="ORF">WG66_15930</name>
</gene>
<accession>A0A0W0F5A3</accession>
<reference evidence="2 3" key="1">
    <citation type="submission" date="2015-12" db="EMBL/GenBank/DDBJ databases">
        <title>Draft genome sequence of Moniliophthora roreri, the causal agent of frosty pod rot of cacao.</title>
        <authorList>
            <person name="Aime M.C."/>
            <person name="Diaz-Valderrama J.R."/>
            <person name="Kijpornyongpan T."/>
            <person name="Phillips-Mora W."/>
        </authorList>
    </citation>
    <scope>NUCLEOTIDE SEQUENCE [LARGE SCALE GENOMIC DNA]</scope>
    <source>
        <strain evidence="2 3">MCA 2952</strain>
    </source>
</reference>
<dbReference type="EMBL" id="LATX01002319">
    <property type="protein sequence ID" value="KTB31501.1"/>
    <property type="molecule type" value="Genomic_DNA"/>
</dbReference>
<proteinExistence type="predicted"/>
<feature type="compositionally biased region" description="Basic and acidic residues" evidence="1">
    <location>
        <begin position="186"/>
        <end position="195"/>
    </location>
</feature>
<protein>
    <recommendedName>
        <fullName evidence="4">Fungal-type protein kinase domain-containing protein</fullName>
    </recommendedName>
</protein>
<sequence length="195" mass="22385">MSARLLSHKPGEVNHILADDLESFYHVLCWVTLMHGRHELSNRDVESQIARVYDSWHGLGSSDAKGGDNKKIDLLEKWMAKQAKLAEGPLRDLVVGLEALLVVRYIEPSEFVNQDVVNAKLKKLDDSTWFLDSFSQALQHEEQLRSQERDPIRKIKLPVLGDDSANNKKRKKSTSELQEEDEDEERLSRRPRASE</sequence>
<evidence type="ECO:0008006" key="4">
    <source>
        <dbReference type="Google" id="ProtNLM"/>
    </source>
</evidence>
<evidence type="ECO:0000313" key="2">
    <source>
        <dbReference type="EMBL" id="KTB31501.1"/>
    </source>
</evidence>
<dbReference type="Proteomes" id="UP000054988">
    <property type="component" value="Unassembled WGS sequence"/>
</dbReference>
<dbReference type="AlphaFoldDB" id="A0A0W0F5A3"/>
<evidence type="ECO:0000256" key="1">
    <source>
        <dbReference type="SAM" id="MobiDB-lite"/>
    </source>
</evidence>
<name>A0A0W0F5A3_MONRR</name>
<organism evidence="2 3">
    <name type="scientific">Moniliophthora roreri</name>
    <name type="common">Frosty pod rot fungus</name>
    <name type="synonym">Monilia roreri</name>
    <dbReference type="NCBI Taxonomy" id="221103"/>
    <lineage>
        <taxon>Eukaryota</taxon>
        <taxon>Fungi</taxon>
        <taxon>Dikarya</taxon>
        <taxon>Basidiomycota</taxon>
        <taxon>Agaricomycotina</taxon>
        <taxon>Agaricomycetes</taxon>
        <taxon>Agaricomycetidae</taxon>
        <taxon>Agaricales</taxon>
        <taxon>Marasmiineae</taxon>
        <taxon>Marasmiaceae</taxon>
        <taxon>Moniliophthora</taxon>
    </lineage>
</organism>